<evidence type="ECO:0000256" key="3">
    <source>
        <dbReference type="ARBA" id="ARBA00022723"/>
    </source>
</evidence>
<dbReference type="VEuPathDB" id="MicrosporidiaDB:EHP00_2239"/>
<feature type="transmembrane region" description="Helical" evidence="7">
    <location>
        <begin position="288"/>
        <end position="306"/>
    </location>
</feature>
<keyword evidence="9" id="KW-0067">ATP-binding</keyword>
<dbReference type="AlphaFoldDB" id="A0A1W0E4I2"/>
<feature type="domain" description="RING-type" evidence="8">
    <location>
        <begin position="219"/>
        <end position="262"/>
    </location>
</feature>
<evidence type="ECO:0000259" key="8">
    <source>
        <dbReference type="PROSITE" id="PS50089"/>
    </source>
</evidence>
<sequence length="311" mass="36134">MSNNLFSTDNNFNNNNNTNNFNNFNNTNANQPAPFVIRVVVLNPPITLFDVIPFVAMFAIYCIIIHFFLILVKKVHRPSYNALVMFFIIIFPPIIMVILSDYLFIGVWGCLMLFFCYCIRIGFSRGLLARENPKKIYRMFKKIFTFTNLMILLSFICITISKICLNNFMKVSIRFFVYSVYFAVFCREVMFNLSRIMGKTTGFYSSGAIGSTAENQQNCMICCESLSNRKKIFTNSCGHSFHLECAKGWALLASNTSCIYCKRPITDNKQLTKDLWYKTENMMRPTMNFLRSSISFFVVIYLYMMIRLRSG</sequence>
<dbReference type="PANTHER" id="PTHR13407">
    <property type="entry name" value="RNF121 PROTEIN"/>
    <property type="match status" value="1"/>
</dbReference>
<dbReference type="GO" id="GO:0036503">
    <property type="term" value="P:ERAD pathway"/>
    <property type="evidence" value="ECO:0007669"/>
    <property type="project" value="TreeGrafter"/>
</dbReference>
<dbReference type="EMBL" id="MNPJ01000022">
    <property type="protein sequence ID" value="OQS54165.1"/>
    <property type="molecule type" value="Genomic_DNA"/>
</dbReference>
<feature type="transmembrane region" description="Helical" evidence="7">
    <location>
        <begin position="175"/>
        <end position="193"/>
    </location>
</feature>
<keyword evidence="9" id="KW-0378">Hydrolase</keyword>
<dbReference type="InterPro" id="IPR013083">
    <property type="entry name" value="Znf_RING/FYVE/PHD"/>
</dbReference>
<feature type="transmembrane region" description="Helical" evidence="7">
    <location>
        <begin position="79"/>
        <end position="99"/>
    </location>
</feature>
<evidence type="ECO:0000256" key="6">
    <source>
        <dbReference type="PROSITE-ProRule" id="PRU00175"/>
    </source>
</evidence>
<keyword evidence="10" id="KW-1185">Reference proteome</keyword>
<dbReference type="OrthoDB" id="8062037at2759"/>
<dbReference type="GO" id="GO:0004386">
    <property type="term" value="F:helicase activity"/>
    <property type="evidence" value="ECO:0007669"/>
    <property type="project" value="UniProtKB-KW"/>
</dbReference>
<dbReference type="Gene3D" id="3.30.40.10">
    <property type="entry name" value="Zinc/RING finger domain, C3HC4 (zinc finger)"/>
    <property type="match status" value="1"/>
</dbReference>
<keyword evidence="3" id="KW-0479">Metal-binding</keyword>
<protein>
    <submittedName>
        <fullName evidence="9">Superfamily II DNARNA helicase sNF2 family</fullName>
    </submittedName>
</protein>
<evidence type="ECO:0000256" key="7">
    <source>
        <dbReference type="SAM" id="Phobius"/>
    </source>
</evidence>
<keyword evidence="5 7" id="KW-0472">Membrane</keyword>
<dbReference type="SUPFAM" id="SSF57850">
    <property type="entry name" value="RING/U-box"/>
    <property type="match status" value="1"/>
</dbReference>
<name>A0A1W0E4I2_9MICR</name>
<dbReference type="PROSITE" id="PS50089">
    <property type="entry name" value="ZF_RING_2"/>
    <property type="match status" value="1"/>
</dbReference>
<dbReference type="GO" id="GO:0000139">
    <property type="term" value="C:Golgi membrane"/>
    <property type="evidence" value="ECO:0007669"/>
    <property type="project" value="TreeGrafter"/>
</dbReference>
<evidence type="ECO:0000313" key="9">
    <source>
        <dbReference type="EMBL" id="OQS54165.1"/>
    </source>
</evidence>
<dbReference type="PANTHER" id="PTHR13407:SF0">
    <property type="entry name" value="FI05221P"/>
    <property type="match status" value="1"/>
</dbReference>
<evidence type="ECO:0000313" key="10">
    <source>
        <dbReference type="Proteomes" id="UP000192758"/>
    </source>
</evidence>
<feature type="transmembrane region" description="Helical" evidence="7">
    <location>
        <begin position="51"/>
        <end position="72"/>
    </location>
</feature>
<organism evidence="9 10">
    <name type="scientific">Ecytonucleospora hepatopenaei</name>
    <dbReference type="NCBI Taxonomy" id="646526"/>
    <lineage>
        <taxon>Eukaryota</taxon>
        <taxon>Fungi</taxon>
        <taxon>Fungi incertae sedis</taxon>
        <taxon>Microsporidia</taxon>
        <taxon>Enterocytozoonidae</taxon>
        <taxon>Ecytonucleospora</taxon>
    </lineage>
</organism>
<keyword evidence="2 7" id="KW-0812">Transmembrane</keyword>
<evidence type="ECO:0000256" key="4">
    <source>
        <dbReference type="ARBA" id="ARBA00022989"/>
    </source>
</evidence>
<proteinExistence type="predicted"/>
<dbReference type="InterPro" id="IPR001841">
    <property type="entry name" value="Znf_RING"/>
</dbReference>
<keyword evidence="9" id="KW-0347">Helicase</keyword>
<dbReference type="Pfam" id="PF13639">
    <property type="entry name" value="zf-RING_2"/>
    <property type="match status" value="1"/>
</dbReference>
<keyword evidence="6" id="KW-0863">Zinc-finger</keyword>
<keyword evidence="9" id="KW-0547">Nucleotide-binding</keyword>
<accession>A0A1W0E4I2</accession>
<comment type="caution">
    <text evidence="9">The sequence shown here is derived from an EMBL/GenBank/DDBJ whole genome shotgun (WGS) entry which is preliminary data.</text>
</comment>
<dbReference type="Proteomes" id="UP000192758">
    <property type="component" value="Unassembled WGS sequence"/>
</dbReference>
<dbReference type="GO" id="GO:0008270">
    <property type="term" value="F:zinc ion binding"/>
    <property type="evidence" value="ECO:0007669"/>
    <property type="project" value="UniProtKB-KW"/>
</dbReference>
<keyword evidence="6" id="KW-0862">Zinc</keyword>
<evidence type="ECO:0000256" key="5">
    <source>
        <dbReference type="ARBA" id="ARBA00023136"/>
    </source>
</evidence>
<feature type="transmembrane region" description="Helical" evidence="7">
    <location>
        <begin position="105"/>
        <end position="123"/>
    </location>
</feature>
<dbReference type="SMART" id="SM00184">
    <property type="entry name" value="RING"/>
    <property type="match status" value="1"/>
</dbReference>
<keyword evidence="4 7" id="KW-1133">Transmembrane helix</keyword>
<evidence type="ECO:0000256" key="1">
    <source>
        <dbReference type="ARBA" id="ARBA00004141"/>
    </source>
</evidence>
<gene>
    <name evidence="9" type="ORF">EHP00_2239</name>
</gene>
<reference evidence="9 10" key="1">
    <citation type="journal article" date="2017" name="Environ. Microbiol.">
        <title>Decay of the glycolytic pathway and adaptation to intranuclear parasitism within Enterocytozoonidae microsporidia.</title>
        <authorList>
            <person name="Wiredu Boakye D."/>
            <person name="Jaroenlak P."/>
            <person name="Prachumwat A."/>
            <person name="Williams T.A."/>
            <person name="Bateman K.S."/>
            <person name="Itsathitphaisarn O."/>
            <person name="Sritunyalucksana K."/>
            <person name="Paszkiewicz K.H."/>
            <person name="Moore K.A."/>
            <person name="Stentiford G.D."/>
            <person name="Williams B.A."/>
        </authorList>
    </citation>
    <scope>NUCLEOTIDE SEQUENCE [LARGE SCALE GENOMIC DNA]</scope>
    <source>
        <strain evidence="9 10">TH1</strain>
    </source>
</reference>
<comment type="subcellular location">
    <subcellularLocation>
        <location evidence="1">Membrane</location>
        <topology evidence="1">Multi-pass membrane protein</topology>
    </subcellularLocation>
</comment>
<dbReference type="InterPro" id="IPR040176">
    <property type="entry name" value="RNF121/RNF175"/>
</dbReference>
<dbReference type="GO" id="GO:0061630">
    <property type="term" value="F:ubiquitin protein ligase activity"/>
    <property type="evidence" value="ECO:0007669"/>
    <property type="project" value="TreeGrafter"/>
</dbReference>
<feature type="transmembrane region" description="Helical" evidence="7">
    <location>
        <begin position="143"/>
        <end position="163"/>
    </location>
</feature>
<dbReference type="GO" id="GO:0005789">
    <property type="term" value="C:endoplasmic reticulum membrane"/>
    <property type="evidence" value="ECO:0007669"/>
    <property type="project" value="TreeGrafter"/>
</dbReference>
<evidence type="ECO:0000256" key="2">
    <source>
        <dbReference type="ARBA" id="ARBA00022692"/>
    </source>
</evidence>